<dbReference type="GO" id="GO:0006580">
    <property type="term" value="P:ethanolamine metabolic process"/>
    <property type="evidence" value="ECO:0007669"/>
    <property type="project" value="TreeGrafter"/>
</dbReference>
<dbReference type="PANTHER" id="PTHR46320:SF1">
    <property type="entry name" value="GLYCEROPHOSPHODIESTER PHOSPHODIESTERASE 1"/>
    <property type="match status" value="1"/>
</dbReference>
<organism evidence="3 4">
    <name type="scientific">Dyella marensis</name>
    <dbReference type="NCBI Taxonomy" id="500610"/>
    <lineage>
        <taxon>Bacteria</taxon>
        <taxon>Pseudomonadati</taxon>
        <taxon>Pseudomonadota</taxon>
        <taxon>Gammaproteobacteria</taxon>
        <taxon>Lysobacterales</taxon>
        <taxon>Rhodanobacteraceae</taxon>
        <taxon>Dyella</taxon>
    </lineage>
</organism>
<feature type="domain" description="GP-PDE" evidence="2">
    <location>
        <begin position="60"/>
        <end position="359"/>
    </location>
</feature>
<evidence type="ECO:0000259" key="2">
    <source>
        <dbReference type="PROSITE" id="PS51704"/>
    </source>
</evidence>
<dbReference type="GO" id="GO:0008889">
    <property type="term" value="F:glycerophosphodiester phosphodiesterase activity"/>
    <property type="evidence" value="ECO:0007669"/>
    <property type="project" value="TreeGrafter"/>
</dbReference>
<dbReference type="Proteomes" id="UP000199477">
    <property type="component" value="Unassembled WGS sequence"/>
</dbReference>
<evidence type="ECO:0000256" key="1">
    <source>
        <dbReference type="SAM" id="SignalP"/>
    </source>
</evidence>
<gene>
    <name evidence="3" type="ORF">SAMN02799615_00740</name>
</gene>
<name>A0A1I1ZJ96_9GAMM</name>
<reference evidence="4" key="1">
    <citation type="submission" date="2016-10" db="EMBL/GenBank/DDBJ databases">
        <authorList>
            <person name="Varghese N."/>
            <person name="Submissions S."/>
        </authorList>
    </citation>
    <scope>NUCLEOTIDE SEQUENCE [LARGE SCALE GENOMIC DNA]</scope>
    <source>
        <strain evidence="4">UNC178MFTsu3.1</strain>
    </source>
</reference>
<protein>
    <submittedName>
        <fullName evidence="3">Glycerophosphoryl diester phosphodiesterase family protein</fullName>
    </submittedName>
</protein>
<dbReference type="AlphaFoldDB" id="A0A1I1ZJ96"/>
<dbReference type="EMBL" id="FONH01000002">
    <property type="protein sequence ID" value="SFE31894.1"/>
    <property type="molecule type" value="Genomic_DNA"/>
</dbReference>
<dbReference type="CDD" id="cd08566">
    <property type="entry name" value="GDPD_AtGDE_like"/>
    <property type="match status" value="1"/>
</dbReference>
<dbReference type="GO" id="GO:0070291">
    <property type="term" value="P:N-acylethanolamine metabolic process"/>
    <property type="evidence" value="ECO:0007669"/>
    <property type="project" value="TreeGrafter"/>
</dbReference>
<dbReference type="Gene3D" id="3.20.20.190">
    <property type="entry name" value="Phosphatidylinositol (PI) phosphodiesterase"/>
    <property type="match status" value="1"/>
</dbReference>
<dbReference type="InterPro" id="IPR017946">
    <property type="entry name" value="PLC-like_Pdiesterase_TIM-brl"/>
</dbReference>
<dbReference type="RefSeq" id="WP_026636646.1">
    <property type="nucleotide sequence ID" value="NZ_FONH01000002.1"/>
</dbReference>
<dbReference type="PROSITE" id="PS51704">
    <property type="entry name" value="GP_PDE"/>
    <property type="match status" value="1"/>
</dbReference>
<keyword evidence="1" id="KW-0732">Signal</keyword>
<keyword evidence="4" id="KW-1185">Reference proteome</keyword>
<dbReference type="PANTHER" id="PTHR46320">
    <property type="entry name" value="GLYCEROPHOSPHODIESTER PHOSPHODIESTERASE 1"/>
    <property type="match status" value="1"/>
</dbReference>
<dbReference type="GO" id="GO:0006644">
    <property type="term" value="P:phospholipid metabolic process"/>
    <property type="evidence" value="ECO:0007669"/>
    <property type="project" value="TreeGrafter"/>
</dbReference>
<evidence type="ECO:0000313" key="3">
    <source>
        <dbReference type="EMBL" id="SFE31894.1"/>
    </source>
</evidence>
<dbReference type="STRING" id="500610.SAMN02799615_00740"/>
<dbReference type="SUPFAM" id="SSF51695">
    <property type="entry name" value="PLC-like phosphodiesterases"/>
    <property type="match status" value="1"/>
</dbReference>
<dbReference type="GO" id="GO:0005886">
    <property type="term" value="C:plasma membrane"/>
    <property type="evidence" value="ECO:0007669"/>
    <property type="project" value="TreeGrafter"/>
</dbReference>
<feature type="chain" id="PRO_5011577800" evidence="1">
    <location>
        <begin position="34"/>
        <end position="416"/>
    </location>
</feature>
<sequence length="416" mass="47125">MKRRSNKQTSTLRVLSSVLLLALGATLAPKASAGISEPCVYQNYKILNVWKHLNSERHMVVVIAHRGWWGNEKGPANTCGARNDRASGDPENSIYAVQDALHGGFEAVEVDIKMTRDGIPILMHDFTLGRTTDIYQGSGQRKFDPYAQSHNQPQGYNPYVNQVNWYGNLEHHYLLSPDRSKVYNQHIPAFAQLLDEYRLGETSGIIVLDVKDRASMQSVWRLMNNHRDSHGSLARNWVAVKFNVSTYPNPADLEADLYKSANPHNDNSQEPFLGIPVLTNNMLDKYRNLIDIEKNYMTKDYTLGVEVNINTKNGRLQNAYNVVGQYRKPVGIFNPIADPGAWSGDGQNRAFFQNTGQCCYRLWSVAYGDNTVSRWDWSFLYGNGWKSFDFITTDAAGKMIDDLASKGLRWDNNSMR</sequence>
<proteinExistence type="predicted"/>
<feature type="signal peptide" evidence="1">
    <location>
        <begin position="1"/>
        <end position="33"/>
    </location>
</feature>
<dbReference type="InterPro" id="IPR030395">
    <property type="entry name" value="GP_PDE_dom"/>
</dbReference>
<dbReference type="Pfam" id="PF03009">
    <property type="entry name" value="GDPD"/>
    <property type="match status" value="1"/>
</dbReference>
<evidence type="ECO:0000313" key="4">
    <source>
        <dbReference type="Proteomes" id="UP000199477"/>
    </source>
</evidence>
<accession>A0A1I1ZJ96</accession>